<reference evidence="1" key="2">
    <citation type="submission" date="2019-01" db="UniProtKB">
        <authorList>
            <consortium name="EnsemblPlants"/>
        </authorList>
    </citation>
    <scope>IDENTIFICATION</scope>
    <source>
        <strain evidence="1">cv. Heinz 1706</strain>
    </source>
</reference>
<dbReference type="AlphaFoldDB" id="A0A3Q7ER87"/>
<organism evidence="1">
    <name type="scientific">Solanum lycopersicum</name>
    <name type="common">Tomato</name>
    <name type="synonym">Lycopersicon esculentum</name>
    <dbReference type="NCBI Taxonomy" id="4081"/>
    <lineage>
        <taxon>Eukaryota</taxon>
        <taxon>Viridiplantae</taxon>
        <taxon>Streptophyta</taxon>
        <taxon>Embryophyta</taxon>
        <taxon>Tracheophyta</taxon>
        <taxon>Spermatophyta</taxon>
        <taxon>Magnoliopsida</taxon>
        <taxon>eudicotyledons</taxon>
        <taxon>Gunneridae</taxon>
        <taxon>Pentapetalae</taxon>
        <taxon>asterids</taxon>
        <taxon>lamiids</taxon>
        <taxon>Solanales</taxon>
        <taxon>Solanaceae</taxon>
        <taxon>Solanoideae</taxon>
        <taxon>Solaneae</taxon>
        <taxon>Solanum</taxon>
        <taxon>Solanum subgen. Lycopersicon</taxon>
    </lineage>
</organism>
<dbReference type="Gramene" id="Solyc01g105480.3.1">
    <property type="protein sequence ID" value="Solyc01g105480.3.1.1"/>
    <property type="gene ID" value="Solyc01g105480.3"/>
</dbReference>
<dbReference type="Proteomes" id="UP000004994">
    <property type="component" value="Chromosome 8"/>
</dbReference>
<reference evidence="1" key="1">
    <citation type="journal article" date="2012" name="Nature">
        <title>The tomato genome sequence provides insights into fleshy fruit evolution.</title>
        <authorList>
            <consortium name="Tomato Genome Consortium"/>
        </authorList>
    </citation>
    <scope>NUCLEOTIDE SEQUENCE [LARGE SCALE GENOMIC DNA]</scope>
    <source>
        <strain evidence="1">cv. Heinz 1706</strain>
    </source>
</reference>
<dbReference type="InParanoid" id="A0A3Q7ER87"/>
<evidence type="ECO:0000313" key="2">
    <source>
        <dbReference type="Proteomes" id="UP000004994"/>
    </source>
</evidence>
<sequence>MRQLTDVILHALMFSAVSIGPKLRPKEVAYILNCDFAHEAPGES</sequence>
<name>A0A3Q7ER87_SOLLC</name>
<protein>
    <submittedName>
        <fullName evidence="1">Uncharacterized protein</fullName>
    </submittedName>
</protein>
<dbReference type="EnsemblPlants" id="Solyc01g105480.3.1">
    <property type="protein sequence ID" value="Solyc01g105480.3.1.1"/>
    <property type="gene ID" value="Solyc01g105480.3"/>
</dbReference>
<evidence type="ECO:0000313" key="1">
    <source>
        <dbReference type="EnsemblPlants" id="Solyc01g105480.3.1.1"/>
    </source>
</evidence>
<keyword evidence="2" id="KW-1185">Reference proteome</keyword>
<proteinExistence type="predicted"/>
<accession>A0A3Q7ER87</accession>
<dbReference type="PaxDb" id="4081-Solyc01g105480.2.1"/>